<accession>A0A1C3U2J1</accession>
<name>A0A1C3U2J1_9HYPH</name>
<evidence type="ECO:0000313" key="1">
    <source>
        <dbReference type="EMBL" id="SCB09677.1"/>
    </source>
</evidence>
<dbReference type="PANTHER" id="PTHR34822:SF1">
    <property type="entry name" value="GRPB FAMILY PROTEIN"/>
    <property type="match status" value="1"/>
</dbReference>
<dbReference type="Gene3D" id="3.30.460.10">
    <property type="entry name" value="Beta Polymerase, domain 2"/>
    <property type="match status" value="1"/>
</dbReference>
<dbReference type="InterPro" id="IPR043519">
    <property type="entry name" value="NT_sf"/>
</dbReference>
<evidence type="ECO:0000313" key="2">
    <source>
        <dbReference type="Proteomes" id="UP000186228"/>
    </source>
</evidence>
<dbReference type="GO" id="GO:0016740">
    <property type="term" value="F:transferase activity"/>
    <property type="evidence" value="ECO:0007669"/>
    <property type="project" value="UniProtKB-KW"/>
</dbReference>
<sequence>MNTGTAVELVPYDPRWPEDYERIREKLERLLAPYIVTIEHIGSTSIPGIAAKPLIDIDIILRGSADVPAATQILLEEHYEPRGNRYDDDVWAFMRRDGRPPERIYLCPPNNRTHERRVIFRDYLRTHPAEASAYAALKLELAEIHRHDGDRYTAEKRHFVDAIIEKASDKPKD</sequence>
<dbReference type="EMBL" id="FMAC01000001">
    <property type="protein sequence ID" value="SCB09677.1"/>
    <property type="molecule type" value="Genomic_DNA"/>
</dbReference>
<organism evidence="1 2">
    <name type="scientific">Rhizobium hainanense</name>
    <dbReference type="NCBI Taxonomy" id="52131"/>
    <lineage>
        <taxon>Bacteria</taxon>
        <taxon>Pseudomonadati</taxon>
        <taxon>Pseudomonadota</taxon>
        <taxon>Alphaproteobacteria</taxon>
        <taxon>Hyphomicrobiales</taxon>
        <taxon>Rhizobiaceae</taxon>
        <taxon>Rhizobium/Agrobacterium group</taxon>
        <taxon>Rhizobium</taxon>
    </lineage>
</organism>
<dbReference type="AlphaFoldDB" id="A0A1C3U2J1"/>
<dbReference type="Proteomes" id="UP000186228">
    <property type="component" value="Unassembled WGS sequence"/>
</dbReference>
<keyword evidence="2" id="KW-1185">Reference proteome</keyword>
<reference evidence="2" key="1">
    <citation type="submission" date="2016-08" db="EMBL/GenBank/DDBJ databases">
        <authorList>
            <person name="Varghese N."/>
            <person name="Submissions Spin"/>
        </authorList>
    </citation>
    <scope>NUCLEOTIDE SEQUENCE [LARGE SCALE GENOMIC DNA]</scope>
    <source>
        <strain evidence="2">CCBAU 57015</strain>
    </source>
</reference>
<dbReference type="Pfam" id="PF04229">
    <property type="entry name" value="GrpB"/>
    <property type="match status" value="1"/>
</dbReference>
<dbReference type="InterPro" id="IPR007344">
    <property type="entry name" value="GrpB/CoaE"/>
</dbReference>
<dbReference type="SUPFAM" id="SSF81301">
    <property type="entry name" value="Nucleotidyltransferase"/>
    <property type="match status" value="1"/>
</dbReference>
<dbReference type="PANTHER" id="PTHR34822">
    <property type="entry name" value="GRPB DOMAIN PROTEIN (AFU_ORTHOLOGUE AFUA_1G01530)"/>
    <property type="match status" value="1"/>
</dbReference>
<gene>
    <name evidence="1" type="ORF">GA0061100_101541</name>
</gene>
<keyword evidence="1" id="KW-0808">Transferase</keyword>
<dbReference type="STRING" id="52131.GA0061100_101541"/>
<protein>
    <submittedName>
        <fullName evidence="1">GrpB domain, predicted nucleotidyltransferase, UPF0157 family</fullName>
    </submittedName>
</protein>
<dbReference type="RefSeq" id="WP_075851057.1">
    <property type="nucleotide sequence ID" value="NZ_FMAC01000001.1"/>
</dbReference>
<proteinExistence type="predicted"/>